<evidence type="ECO:0000259" key="4">
    <source>
        <dbReference type="PROSITE" id="PS50888"/>
    </source>
</evidence>
<dbReference type="Gene3D" id="4.10.280.10">
    <property type="entry name" value="Helix-loop-helix DNA-binding domain"/>
    <property type="match status" value="1"/>
</dbReference>
<feature type="domain" description="BHLH" evidence="4">
    <location>
        <begin position="158"/>
        <end position="207"/>
    </location>
</feature>
<name>A0A3L6SA33_PANMI</name>
<gene>
    <name evidence="5" type="ORF">C2845_PM02G00070</name>
</gene>
<evidence type="ECO:0000256" key="3">
    <source>
        <dbReference type="ARBA" id="ARBA00023163"/>
    </source>
</evidence>
<dbReference type="InterPro" id="IPR052610">
    <property type="entry name" value="bHLH_transcription_regulator"/>
</dbReference>
<dbReference type="Pfam" id="PF00010">
    <property type="entry name" value="HLH"/>
    <property type="match status" value="1"/>
</dbReference>
<protein>
    <submittedName>
        <fullName evidence="5">Transcription factor bHLH18-like</fullName>
    </submittedName>
</protein>
<dbReference type="PROSITE" id="PS50888">
    <property type="entry name" value="BHLH"/>
    <property type="match status" value="1"/>
</dbReference>
<dbReference type="CDD" id="cd11452">
    <property type="entry name" value="bHLH_AtNAI1_like"/>
    <property type="match status" value="1"/>
</dbReference>
<dbReference type="AlphaFoldDB" id="A0A3L6SA33"/>
<dbReference type="SUPFAM" id="SSF47459">
    <property type="entry name" value="HLH, helix-loop-helix DNA-binding domain"/>
    <property type="match status" value="1"/>
</dbReference>
<organism evidence="5 6">
    <name type="scientific">Panicum miliaceum</name>
    <name type="common">Proso millet</name>
    <name type="synonym">Broomcorn millet</name>
    <dbReference type="NCBI Taxonomy" id="4540"/>
    <lineage>
        <taxon>Eukaryota</taxon>
        <taxon>Viridiplantae</taxon>
        <taxon>Streptophyta</taxon>
        <taxon>Embryophyta</taxon>
        <taxon>Tracheophyta</taxon>
        <taxon>Spermatophyta</taxon>
        <taxon>Magnoliopsida</taxon>
        <taxon>Liliopsida</taxon>
        <taxon>Poales</taxon>
        <taxon>Poaceae</taxon>
        <taxon>PACMAD clade</taxon>
        <taxon>Panicoideae</taxon>
        <taxon>Panicodae</taxon>
        <taxon>Paniceae</taxon>
        <taxon>Panicinae</taxon>
        <taxon>Panicum</taxon>
        <taxon>Panicum sect. Panicum</taxon>
    </lineage>
</organism>
<reference evidence="6" key="1">
    <citation type="journal article" date="2019" name="Nat. Commun.">
        <title>The genome of broomcorn millet.</title>
        <authorList>
            <person name="Zou C."/>
            <person name="Miki D."/>
            <person name="Li D."/>
            <person name="Tang Q."/>
            <person name="Xiao L."/>
            <person name="Rajput S."/>
            <person name="Deng P."/>
            <person name="Jia W."/>
            <person name="Huang R."/>
            <person name="Zhang M."/>
            <person name="Sun Y."/>
            <person name="Hu J."/>
            <person name="Fu X."/>
            <person name="Schnable P.S."/>
            <person name="Li F."/>
            <person name="Zhang H."/>
            <person name="Feng B."/>
            <person name="Zhu X."/>
            <person name="Liu R."/>
            <person name="Schnable J.C."/>
            <person name="Zhu J.-K."/>
            <person name="Zhang H."/>
        </authorList>
    </citation>
    <scope>NUCLEOTIDE SEQUENCE [LARGE SCALE GENOMIC DNA]</scope>
</reference>
<dbReference type="SMART" id="SM00353">
    <property type="entry name" value="HLH"/>
    <property type="match status" value="1"/>
</dbReference>
<dbReference type="PANTHER" id="PTHR45959">
    <property type="entry name" value="BHLH TRANSCRIPTION FACTOR"/>
    <property type="match status" value="1"/>
</dbReference>
<dbReference type="OrthoDB" id="690068at2759"/>
<keyword evidence="2" id="KW-0805">Transcription regulation</keyword>
<dbReference type="InterPro" id="IPR036638">
    <property type="entry name" value="HLH_DNA-bd_sf"/>
</dbReference>
<accession>A0A3L6SA33</accession>
<comment type="similarity">
    <text evidence="1">Belongs to the bHLH protein family.</text>
</comment>
<evidence type="ECO:0000256" key="1">
    <source>
        <dbReference type="ARBA" id="ARBA00005510"/>
    </source>
</evidence>
<dbReference type="InterPro" id="IPR011598">
    <property type="entry name" value="bHLH_dom"/>
</dbReference>
<dbReference type="PANTHER" id="PTHR45959:SF69">
    <property type="entry name" value="HELIX-LOOP-HELIX DNA-BINDING DOMAIN CONTAINING PROTEIN, EXPRESSED"/>
    <property type="match status" value="1"/>
</dbReference>
<proteinExistence type="inferred from homology"/>
<keyword evidence="3" id="KW-0804">Transcription</keyword>
<dbReference type="Proteomes" id="UP000275267">
    <property type="component" value="Unassembled WGS sequence"/>
</dbReference>
<evidence type="ECO:0000313" key="6">
    <source>
        <dbReference type="Proteomes" id="UP000275267"/>
    </source>
</evidence>
<dbReference type="GO" id="GO:0046983">
    <property type="term" value="F:protein dimerization activity"/>
    <property type="evidence" value="ECO:0007669"/>
    <property type="project" value="InterPro"/>
</dbReference>
<evidence type="ECO:0000313" key="5">
    <source>
        <dbReference type="EMBL" id="RLN17848.1"/>
    </source>
</evidence>
<dbReference type="STRING" id="4540.A0A3L6SA33"/>
<evidence type="ECO:0000256" key="2">
    <source>
        <dbReference type="ARBA" id="ARBA00023015"/>
    </source>
</evidence>
<comment type="caution">
    <text evidence="5">The sequence shown here is derived from an EMBL/GenBank/DDBJ whole genome shotgun (WGS) entry which is preliminary data.</text>
</comment>
<keyword evidence="6" id="KW-1185">Reference proteome</keyword>
<sequence length="248" mass="27109">MATQWFSNMVMDEPSFFHQWQSDGLLEQYTEQQIAVAFGQGEVEVDQALAAALMPLQQPAAAAEHRPRKAAKVNTSWDSCITEQGSPADSSSPTILSFGGHAAAAAFAKAKAHQAPKQEVVDAGATAFHQERPAKRSYDAMVAEVAKVPAPATTRPASQNQDHIMAERKRREKLSQRFIALSKIVPGLKKMDKASVLGDAIKYVKQLQDQVKGLEDEARRRPVEAAVLVKKSQLSAMHMPFSSQLPMC</sequence>
<dbReference type="EMBL" id="PQIB02000005">
    <property type="protein sequence ID" value="RLN17848.1"/>
    <property type="molecule type" value="Genomic_DNA"/>
</dbReference>